<name>A0A2P2EDG0_9PROT</name>
<sequence>MDLFAAAGINAPTQIHLTGERPMLSVHLVNQTVKLTPTAQIRAKRVTLDVPCFVIKFNYRTASVYPSDLKAVIHLNNANNTTIARRFEDEDLLLRHFLDRYELLPITGHTDLEPAVNQHDLYTYEHSLDPMKAGILFHKIRSEFNRNVRSNITKDRLYPIKDLKPMSAFFQAKLKELQHDGPRSFHTTLMAAFQTHEENVLPSVLTYLKENGESVYDAAINLKADITLNSDAQLGINLAGNDEAGAQDIREPRKIRPTTFMVVPHNGALLHLTKLQLTHALDTIINSRIITANDEVPLSRAVALAASEGFTPTEELNSLFATAQTLTSYARDHIDVTPTIPGNVMVTPRQGQGTALALMHALFQLGLGCLLADTMSAGKTYMTLAHCHRLRAAGLIKGNILYITTPNHKTQLSDKCSGLFKETTFTKLDRSTQIELNETPSSDLRVLIATHDDVHRYQDRLCKISFDIVVIDEAHKLNSLKSQAREAIVNLTRHQTILATGTPFNNKTADLYSLIDLAAPGLLGNPHQFQKTFAIPIKNGDGPTLQAFASLISPFFLMRNEEQLGLKLPALIPETIYVKTSKALDKYHNILVKDLMLFSQVNTVSTIATRSQFRHLYLKLHLFASDPEAVVPLLSETKGFNSPKLAKILSRAKASIADGRPFIIFANSVPFLSKIHETLTNQGLTVGLCTGQQTPSQRRQTSSDFTNGKLEGLVLSLKANNEAIEYPTATTVILAESWYNPFAEDQAIFRARRTSNTNPNIKLFRILTRYPIEQRIMDLASGKRTLGNLLLAAGAFDSNDDTIPIDEAARFAKSLLINRKPKDHPRN</sequence>
<dbReference type="OrthoDB" id="9814088at2"/>
<dbReference type="GO" id="GO:0004386">
    <property type="term" value="F:helicase activity"/>
    <property type="evidence" value="ECO:0007669"/>
    <property type="project" value="UniProtKB-KW"/>
</dbReference>
<reference evidence="3 4" key="1">
    <citation type="journal article" date="2018" name="Genome Announc.">
        <title>Draft Genome Sequence of "Candidatus Phycosocius bacilliformis," an Alphaproteobacterial Ectosymbiont of the Hydrocarbon-Producing Green Alga Botryococcus braunii.</title>
        <authorList>
            <person name="Tanabe Y."/>
            <person name="Yamaguchi H."/>
            <person name="Watanabe M.M."/>
        </authorList>
    </citation>
    <scope>NUCLEOTIDE SEQUENCE [LARGE SCALE GENOMIC DNA]</scope>
    <source>
        <strain evidence="3 4">BOTRYCO-2</strain>
    </source>
</reference>
<dbReference type="Pfam" id="PF00176">
    <property type="entry name" value="SNF2-rel_dom"/>
    <property type="match status" value="1"/>
</dbReference>
<evidence type="ECO:0000313" key="4">
    <source>
        <dbReference type="Proteomes" id="UP000245086"/>
    </source>
</evidence>
<dbReference type="PROSITE" id="PS51192">
    <property type="entry name" value="HELICASE_ATP_BIND_1"/>
    <property type="match status" value="1"/>
</dbReference>
<dbReference type="Pfam" id="PF00271">
    <property type="entry name" value="Helicase_C"/>
    <property type="match status" value="1"/>
</dbReference>
<dbReference type="Proteomes" id="UP000245086">
    <property type="component" value="Unassembled WGS sequence"/>
</dbReference>
<dbReference type="CDD" id="cd18793">
    <property type="entry name" value="SF2_C_SNF"/>
    <property type="match status" value="1"/>
</dbReference>
<dbReference type="SMART" id="SM00490">
    <property type="entry name" value="HELICc"/>
    <property type="match status" value="1"/>
</dbReference>
<dbReference type="InterPro" id="IPR027417">
    <property type="entry name" value="P-loop_NTPase"/>
</dbReference>
<keyword evidence="4" id="KW-1185">Reference proteome</keyword>
<dbReference type="SMART" id="SM00487">
    <property type="entry name" value="DEXDc"/>
    <property type="match status" value="1"/>
</dbReference>
<dbReference type="GO" id="GO:0016787">
    <property type="term" value="F:hydrolase activity"/>
    <property type="evidence" value="ECO:0007669"/>
    <property type="project" value="UniProtKB-KW"/>
</dbReference>
<gene>
    <name evidence="3" type="ORF">PbB2_02794</name>
</gene>
<evidence type="ECO:0000256" key="1">
    <source>
        <dbReference type="ARBA" id="ARBA00022801"/>
    </source>
</evidence>
<dbReference type="InterPro" id="IPR014001">
    <property type="entry name" value="Helicase_ATP-bd"/>
</dbReference>
<feature type="domain" description="Helicase ATP-binding" evidence="2">
    <location>
        <begin position="360"/>
        <end position="521"/>
    </location>
</feature>
<organism evidence="3 4">
    <name type="scientific">Candidatus Phycosocius bacilliformis</name>
    <dbReference type="NCBI Taxonomy" id="1445552"/>
    <lineage>
        <taxon>Bacteria</taxon>
        <taxon>Pseudomonadati</taxon>
        <taxon>Pseudomonadota</taxon>
        <taxon>Alphaproteobacteria</taxon>
        <taxon>Caulobacterales</taxon>
        <taxon>Caulobacterales incertae sedis</taxon>
        <taxon>Candidatus Phycosocius</taxon>
    </lineage>
</organism>
<proteinExistence type="predicted"/>
<dbReference type="GO" id="GO:0005524">
    <property type="term" value="F:ATP binding"/>
    <property type="evidence" value="ECO:0007669"/>
    <property type="project" value="InterPro"/>
</dbReference>
<dbReference type="InterPro" id="IPR001650">
    <property type="entry name" value="Helicase_C-like"/>
</dbReference>
<dbReference type="Gene3D" id="3.40.50.10810">
    <property type="entry name" value="Tandem AAA-ATPase domain"/>
    <property type="match status" value="1"/>
</dbReference>
<keyword evidence="1" id="KW-0378">Hydrolase</keyword>
<dbReference type="EMBL" id="BFBR01000010">
    <property type="protein sequence ID" value="GBF59102.1"/>
    <property type="molecule type" value="Genomic_DNA"/>
</dbReference>
<dbReference type="PANTHER" id="PTHR10799">
    <property type="entry name" value="SNF2/RAD54 HELICASE FAMILY"/>
    <property type="match status" value="1"/>
</dbReference>
<dbReference type="RefSeq" id="WP_108985980.1">
    <property type="nucleotide sequence ID" value="NZ_BFBR01000010.1"/>
</dbReference>
<accession>A0A2P2EDG0</accession>
<dbReference type="InterPro" id="IPR038718">
    <property type="entry name" value="SNF2-like_sf"/>
</dbReference>
<evidence type="ECO:0000313" key="3">
    <source>
        <dbReference type="EMBL" id="GBF59102.1"/>
    </source>
</evidence>
<dbReference type="InterPro" id="IPR049730">
    <property type="entry name" value="SNF2/RAD54-like_C"/>
</dbReference>
<evidence type="ECO:0000259" key="2">
    <source>
        <dbReference type="PROSITE" id="PS51192"/>
    </source>
</evidence>
<dbReference type="AlphaFoldDB" id="A0A2P2EDG0"/>
<dbReference type="InterPro" id="IPR000330">
    <property type="entry name" value="SNF2_N"/>
</dbReference>
<protein>
    <recommendedName>
        <fullName evidence="2">Helicase ATP-binding domain-containing protein</fullName>
    </recommendedName>
</protein>
<comment type="caution">
    <text evidence="3">The sequence shown here is derived from an EMBL/GenBank/DDBJ whole genome shotgun (WGS) entry which is preliminary data.</text>
</comment>
<dbReference type="Gene3D" id="3.40.50.300">
    <property type="entry name" value="P-loop containing nucleotide triphosphate hydrolases"/>
    <property type="match status" value="1"/>
</dbReference>
<dbReference type="SUPFAM" id="SSF52540">
    <property type="entry name" value="P-loop containing nucleoside triphosphate hydrolases"/>
    <property type="match status" value="2"/>
</dbReference>